<sequence>MADVVQYRLERMVHELDDLERRGLFTRQEIAQIVKQRRKFEYRLKRPSPLKQDYLSYIDYEKRLDELRLLRRKAAAREMRKKGNRKMKKSVSDFAGVSRIVEIYRLATNRFKGDVELWLAYLEFCRERRNGRMKKVLADVIRFHPKVPGIWIYAAAWEFDQNLNAAAARALMQSGLRACPTSEDLWVEYLRMELTYLNKLKARKVILGEDKGTLSRDHGDTDEKQWRDENKELFMTLEDKRENNEEALDVQTEESEEKLDLFREHGLSILRTVYSGAVEALPCNFNIRTRFIEILEATDLAHSEEMRKEILDEMKRDFSKAPEYWEWLARLNSKRTEEAIQIYEEAIKVVPSAMMFTLYIRFLRDVIGHRTGETQSSGLFSDSDSTVDPISHALMVYERAESMGCITEDLACQHISFFMELGRLEEARKLAEKLCRGKLADSVDVWVLRLSVEMRCVTNRSGSSSKLDLLSVYELIKTVVTRMAVSEAESLWILALKFFSNQRHCFDKLVELSLVSLTKDGGSDDGFSLSSAIVNYVLQKDGIKSARAMYKRFLALPHPGRAIYKSCIDLESNLASAGDRDGLVEARKSYESALATYDQDVSLWQGYYSLEIKMGTSETANAVYWRARKSLKDNVSLLSSPNL</sequence>
<evidence type="ECO:0000313" key="1">
    <source>
        <dbReference type="EMBL" id="KAH7856950.1"/>
    </source>
</evidence>
<proteinExistence type="predicted"/>
<protein>
    <submittedName>
        <fullName evidence="1">Uncharacterized protein</fullName>
    </submittedName>
</protein>
<dbReference type="Proteomes" id="UP000828048">
    <property type="component" value="Chromosome 3"/>
</dbReference>
<gene>
    <name evidence="1" type="ORF">Vadar_007235</name>
</gene>
<dbReference type="EMBL" id="CM037153">
    <property type="protein sequence ID" value="KAH7856950.1"/>
    <property type="molecule type" value="Genomic_DNA"/>
</dbReference>
<name>A0ACB7YTS7_9ERIC</name>
<reference evidence="1 2" key="1">
    <citation type="journal article" date="2021" name="Hortic Res">
        <title>High-quality reference genome and annotation aids understanding of berry development for evergreen blueberry (Vaccinium darrowii).</title>
        <authorList>
            <person name="Yu J."/>
            <person name="Hulse-Kemp A.M."/>
            <person name="Babiker E."/>
            <person name="Staton M."/>
        </authorList>
    </citation>
    <scope>NUCLEOTIDE SEQUENCE [LARGE SCALE GENOMIC DNA]</scope>
    <source>
        <strain evidence="2">cv. NJ 8807/NJ 8810</strain>
        <tissue evidence="1">Young leaf</tissue>
    </source>
</reference>
<keyword evidence="2" id="KW-1185">Reference proteome</keyword>
<comment type="caution">
    <text evidence="1">The sequence shown here is derived from an EMBL/GenBank/DDBJ whole genome shotgun (WGS) entry which is preliminary data.</text>
</comment>
<organism evidence="1 2">
    <name type="scientific">Vaccinium darrowii</name>
    <dbReference type="NCBI Taxonomy" id="229202"/>
    <lineage>
        <taxon>Eukaryota</taxon>
        <taxon>Viridiplantae</taxon>
        <taxon>Streptophyta</taxon>
        <taxon>Embryophyta</taxon>
        <taxon>Tracheophyta</taxon>
        <taxon>Spermatophyta</taxon>
        <taxon>Magnoliopsida</taxon>
        <taxon>eudicotyledons</taxon>
        <taxon>Gunneridae</taxon>
        <taxon>Pentapetalae</taxon>
        <taxon>asterids</taxon>
        <taxon>Ericales</taxon>
        <taxon>Ericaceae</taxon>
        <taxon>Vaccinioideae</taxon>
        <taxon>Vaccinieae</taxon>
        <taxon>Vaccinium</taxon>
    </lineage>
</organism>
<evidence type="ECO:0000313" key="2">
    <source>
        <dbReference type="Proteomes" id="UP000828048"/>
    </source>
</evidence>
<accession>A0ACB7YTS7</accession>